<dbReference type="Pfam" id="PF00691">
    <property type="entry name" value="OmpA"/>
    <property type="match status" value="2"/>
</dbReference>
<dbReference type="SUPFAM" id="SSF103088">
    <property type="entry name" value="OmpA-like"/>
    <property type="match status" value="2"/>
</dbReference>
<dbReference type="OrthoDB" id="1488841at2"/>
<dbReference type="PANTHER" id="PTHR30329:SF21">
    <property type="entry name" value="LIPOPROTEIN YIAD-RELATED"/>
    <property type="match status" value="1"/>
</dbReference>
<evidence type="ECO:0000256" key="2">
    <source>
        <dbReference type="ARBA" id="ARBA00023136"/>
    </source>
</evidence>
<dbReference type="InterPro" id="IPR036737">
    <property type="entry name" value="OmpA-like_sf"/>
</dbReference>
<protein>
    <recommendedName>
        <fullName evidence="5">OmpA-like domain-containing protein</fullName>
    </recommendedName>
</protein>
<feature type="domain" description="OmpA-like" evidence="5">
    <location>
        <begin position="515"/>
        <end position="637"/>
    </location>
</feature>
<dbReference type="GO" id="GO:0009279">
    <property type="term" value="C:cell outer membrane"/>
    <property type="evidence" value="ECO:0007669"/>
    <property type="project" value="UniProtKB-SubCell"/>
</dbReference>
<dbReference type="PROSITE" id="PS51123">
    <property type="entry name" value="OMPA_2"/>
    <property type="match status" value="2"/>
</dbReference>
<sequence>MVLIMKKIYLLLFVLSLGAGFGSEVLAQNAAIRYGDRQFDMLNYKEAAEVYVKAYEKKPIYHAAKRAARSFENVRNYQNAYDWWRMTLDFEEATREDSASFAQAALRIGNTEAYIQINKRMGNEVDEAAFKSLSLKGTAIISPIDSLNSRFADFGLAKDNQGHIYITSDRGEFGDGKASRRPLVRIDGRNRFDRKVYGWTGRDFLSVYKVEEDGFTEVRSPVPDTYNFSDPFFLKNQPVVFYTVTREVKRVKQREFSIHPEIYFSRLNDAGEFIDYTAFPYNAFLEHSVITPFVDEVNMRVYFSSDMAGGLGGHDLYYVAYDADFNFGEAVNLGPEVNTSGHERNPYKVENRFYFSSDGHTGLGGLDVYQATVSDDQFSAVINMGTPYNSPQDDYAFAIFDKGQSVVSSDRVGGNGIDDIYLIQEMFRRFRARILDCDGNLIQDDYQFRLENVDRRSRVATSKGSAGEIKADLDGETAYIVTIEKEGYFTKTDTTISTKGFQGDLIERDYRLAKIPYNMPVFVDLMYYDLDKSTIREEAKLTLNKLAELMKSYSFLDLTVRSHTDARASHVYNDSLSIRRAEAVKQYMGNQGISSERISSSWFGEDELVNNCGDGIHCPEAEHQLNRRSELVLKAFTDTGRSYELPTGFDECDDLIEKIRSQLADEGLVVLPKIYFDFDKATLRTENKMALERLAVMLKNRLDFKLSLEGHTDLRGTDEYNKSLSERRAKSVLNYLVDRGVDMDRLNYEWFGKSRPVHNCINCTAEQHQENRRTEIRIINE</sequence>
<organism evidence="6 7">
    <name type="scientific">Anditalea andensis</name>
    <dbReference type="NCBI Taxonomy" id="1048983"/>
    <lineage>
        <taxon>Bacteria</taxon>
        <taxon>Pseudomonadati</taxon>
        <taxon>Bacteroidota</taxon>
        <taxon>Cytophagia</taxon>
        <taxon>Cytophagales</taxon>
        <taxon>Cytophagaceae</taxon>
        <taxon>Anditalea</taxon>
    </lineage>
</organism>
<evidence type="ECO:0000313" key="6">
    <source>
        <dbReference type="EMBL" id="KEO73217.1"/>
    </source>
</evidence>
<dbReference type="PROSITE" id="PS01068">
    <property type="entry name" value="OMPA_1"/>
    <property type="match status" value="1"/>
</dbReference>
<evidence type="ECO:0000259" key="5">
    <source>
        <dbReference type="PROSITE" id="PS51123"/>
    </source>
</evidence>
<dbReference type="CDD" id="cd07185">
    <property type="entry name" value="OmpA_C-like"/>
    <property type="match status" value="2"/>
</dbReference>
<reference evidence="6 7" key="1">
    <citation type="submission" date="2014-04" db="EMBL/GenBank/DDBJ databases">
        <title>Characterization and application of a salt tolerant electro-active bacterium.</title>
        <authorList>
            <person name="Yang L."/>
            <person name="Wei S."/>
            <person name="Tay Q.X.M."/>
        </authorList>
    </citation>
    <scope>NUCLEOTIDE SEQUENCE [LARGE SCALE GENOMIC DNA]</scope>
    <source>
        <strain evidence="6 7">LY1</strain>
    </source>
</reference>
<dbReference type="STRING" id="1048983.EL17_12750"/>
<dbReference type="InterPro" id="IPR006690">
    <property type="entry name" value="OMPA-like_CS"/>
</dbReference>
<accession>A0A074LHF9</accession>
<dbReference type="AlphaFoldDB" id="A0A074LHF9"/>
<dbReference type="Proteomes" id="UP000027821">
    <property type="component" value="Unassembled WGS sequence"/>
</dbReference>
<evidence type="ECO:0000256" key="4">
    <source>
        <dbReference type="PROSITE-ProRule" id="PRU00473"/>
    </source>
</evidence>
<dbReference type="InterPro" id="IPR050330">
    <property type="entry name" value="Bact_OuterMem_StrucFunc"/>
</dbReference>
<dbReference type="InterPro" id="IPR006665">
    <property type="entry name" value="OmpA-like"/>
</dbReference>
<comment type="subcellular location">
    <subcellularLocation>
        <location evidence="1">Cell outer membrane</location>
    </subcellularLocation>
</comment>
<evidence type="ECO:0000256" key="3">
    <source>
        <dbReference type="ARBA" id="ARBA00023237"/>
    </source>
</evidence>
<evidence type="ECO:0000256" key="1">
    <source>
        <dbReference type="ARBA" id="ARBA00004442"/>
    </source>
</evidence>
<dbReference type="EMBL" id="JMIH01000022">
    <property type="protein sequence ID" value="KEO73217.1"/>
    <property type="molecule type" value="Genomic_DNA"/>
</dbReference>
<dbReference type="Gene3D" id="3.30.1330.60">
    <property type="entry name" value="OmpA-like domain"/>
    <property type="match status" value="2"/>
</dbReference>
<dbReference type="eggNOG" id="COG2885">
    <property type="taxonomic scope" value="Bacteria"/>
</dbReference>
<dbReference type="PRINTS" id="PR01021">
    <property type="entry name" value="OMPADOMAIN"/>
</dbReference>
<keyword evidence="2 4" id="KW-0472">Membrane</keyword>
<feature type="domain" description="OmpA-like" evidence="5">
    <location>
        <begin position="663"/>
        <end position="781"/>
    </location>
</feature>
<evidence type="ECO:0000313" key="7">
    <source>
        <dbReference type="Proteomes" id="UP000027821"/>
    </source>
</evidence>
<name>A0A074LHF9_9BACT</name>
<keyword evidence="7" id="KW-1185">Reference proteome</keyword>
<gene>
    <name evidence="6" type="ORF">EL17_12750</name>
</gene>
<proteinExistence type="predicted"/>
<comment type="caution">
    <text evidence="6">The sequence shown here is derived from an EMBL/GenBank/DDBJ whole genome shotgun (WGS) entry which is preliminary data.</text>
</comment>
<keyword evidence="3" id="KW-0998">Cell outer membrane</keyword>
<dbReference type="InterPro" id="IPR006664">
    <property type="entry name" value="OMP_bac"/>
</dbReference>
<dbReference type="PANTHER" id="PTHR30329">
    <property type="entry name" value="STATOR ELEMENT OF FLAGELLAR MOTOR COMPLEX"/>
    <property type="match status" value="1"/>
</dbReference>